<proteinExistence type="predicted"/>
<dbReference type="AlphaFoldDB" id="A0AAP0IRK1"/>
<feature type="compositionally biased region" description="Basic and acidic residues" evidence="1">
    <location>
        <begin position="20"/>
        <end position="39"/>
    </location>
</feature>
<organism evidence="2 3">
    <name type="scientific">Stephania yunnanensis</name>
    <dbReference type="NCBI Taxonomy" id="152371"/>
    <lineage>
        <taxon>Eukaryota</taxon>
        <taxon>Viridiplantae</taxon>
        <taxon>Streptophyta</taxon>
        <taxon>Embryophyta</taxon>
        <taxon>Tracheophyta</taxon>
        <taxon>Spermatophyta</taxon>
        <taxon>Magnoliopsida</taxon>
        <taxon>Ranunculales</taxon>
        <taxon>Menispermaceae</taxon>
        <taxon>Menispermoideae</taxon>
        <taxon>Cissampelideae</taxon>
        <taxon>Stephania</taxon>
    </lineage>
</organism>
<gene>
    <name evidence="2" type="ORF">Syun_018050</name>
</gene>
<evidence type="ECO:0000313" key="3">
    <source>
        <dbReference type="Proteomes" id="UP001420932"/>
    </source>
</evidence>
<reference evidence="2 3" key="1">
    <citation type="submission" date="2024-01" db="EMBL/GenBank/DDBJ databases">
        <title>Genome assemblies of Stephania.</title>
        <authorList>
            <person name="Yang L."/>
        </authorList>
    </citation>
    <scope>NUCLEOTIDE SEQUENCE [LARGE SCALE GENOMIC DNA]</scope>
    <source>
        <strain evidence="2">YNDBR</strain>
        <tissue evidence="2">Leaf</tissue>
    </source>
</reference>
<feature type="region of interest" description="Disordered" evidence="1">
    <location>
        <begin position="1"/>
        <end position="41"/>
    </location>
</feature>
<name>A0AAP0IRK1_9MAGN</name>
<evidence type="ECO:0000256" key="1">
    <source>
        <dbReference type="SAM" id="MobiDB-lite"/>
    </source>
</evidence>
<keyword evidence="3" id="KW-1185">Reference proteome</keyword>
<dbReference type="EMBL" id="JBBNAF010000008">
    <property type="protein sequence ID" value="KAK9120433.1"/>
    <property type="molecule type" value="Genomic_DNA"/>
</dbReference>
<feature type="compositionally biased region" description="Polar residues" evidence="1">
    <location>
        <begin position="83"/>
        <end position="99"/>
    </location>
</feature>
<accession>A0AAP0IRK1</accession>
<feature type="region of interest" description="Disordered" evidence="1">
    <location>
        <begin position="78"/>
        <end position="105"/>
    </location>
</feature>
<comment type="caution">
    <text evidence="2">The sequence shown here is derived from an EMBL/GenBank/DDBJ whole genome shotgun (WGS) entry which is preliminary data.</text>
</comment>
<protein>
    <submittedName>
        <fullName evidence="2">Uncharacterized protein</fullName>
    </submittedName>
</protein>
<sequence length="105" mass="11480">MEKKREVDKLVSPTEGDGEDAQKDIKSQSDDSIESREADATLDLEEIIAETIKERILESQSGNLIAADRTIHGSVIKIKGSRGSPTPNANKSGYGSTSYRVHIHQ</sequence>
<dbReference type="Proteomes" id="UP001420932">
    <property type="component" value="Unassembled WGS sequence"/>
</dbReference>
<evidence type="ECO:0000313" key="2">
    <source>
        <dbReference type="EMBL" id="KAK9120433.1"/>
    </source>
</evidence>